<accession>M7NMY8</accession>
<evidence type="ECO:0000256" key="1">
    <source>
        <dbReference type="SAM" id="MobiDB-lite"/>
    </source>
</evidence>
<evidence type="ECO:0000313" key="2">
    <source>
        <dbReference type="EMBL" id="EMQ99878.1"/>
    </source>
</evidence>
<sequence>MLCAAASGPQVSVARGKLRIQDEQLASFLQNFSHLTRMASQASDVLGGTPLLPVLAAHLGTAHLGTAPGALPVVLESFAAHRLVDASGIMDSLLADDPASRVHGLAGQQRRHLELSDLVAKTRCNPVGWASPTTRPSRWDPMFRNASSPAFT</sequence>
<feature type="region of interest" description="Disordered" evidence="1">
    <location>
        <begin position="129"/>
        <end position="152"/>
    </location>
</feature>
<comment type="caution">
    <text evidence="2">The sequence shown here is derived from an EMBL/GenBank/DDBJ whole genome shotgun (WGS) entry which is preliminary data.</text>
</comment>
<dbReference type="AlphaFoldDB" id="M7NMY8"/>
<dbReference type="Proteomes" id="UP000012015">
    <property type="component" value="Unassembled WGS sequence"/>
</dbReference>
<protein>
    <submittedName>
        <fullName evidence="2">Uncharacterized protein</fullName>
    </submittedName>
</protein>
<name>M7NMY8_9MICC</name>
<evidence type="ECO:0000313" key="3">
    <source>
        <dbReference type="Proteomes" id="UP000012015"/>
    </source>
</evidence>
<keyword evidence="3" id="KW-1185">Reference proteome</keyword>
<organism evidence="2 3">
    <name type="scientific">Paeniglutamicibacter gangotriensis Lz1y</name>
    <dbReference type="NCBI Taxonomy" id="1276920"/>
    <lineage>
        <taxon>Bacteria</taxon>
        <taxon>Bacillati</taxon>
        <taxon>Actinomycetota</taxon>
        <taxon>Actinomycetes</taxon>
        <taxon>Micrococcales</taxon>
        <taxon>Micrococcaceae</taxon>
        <taxon>Paeniglutamicibacter</taxon>
    </lineage>
</organism>
<reference evidence="2 3" key="1">
    <citation type="journal article" date="2013" name="Genome Announc.">
        <title>Draft Genome Sequence of Arthrobacter gangotriensis Strain Lz1yT, Isolated from a Penguin Rookery Soil Sample Collected in Antarctica, near the Indian Station Dakshin Gangotri.</title>
        <authorList>
            <person name="Shivaji S."/>
            <person name="Ara S."/>
            <person name="Bandi S."/>
            <person name="Singh A."/>
            <person name="Kumar Pinnaka A."/>
        </authorList>
    </citation>
    <scope>NUCLEOTIDE SEQUENCE [LARGE SCALE GENOMIC DNA]</scope>
    <source>
        <strain evidence="2 3">Lz1y</strain>
    </source>
</reference>
<proteinExistence type="predicted"/>
<dbReference type="PATRIC" id="fig|1276920.7.peg.984"/>
<gene>
    <name evidence="2" type="ORF">ADIAG_00982</name>
</gene>
<dbReference type="EMBL" id="AOCK01000002">
    <property type="protein sequence ID" value="EMQ99878.1"/>
    <property type="molecule type" value="Genomic_DNA"/>
</dbReference>